<feature type="compositionally biased region" description="Pro residues" evidence="3">
    <location>
        <begin position="319"/>
        <end position="339"/>
    </location>
</feature>
<dbReference type="Gene3D" id="2.60.40.10">
    <property type="entry name" value="Immunoglobulins"/>
    <property type="match status" value="3"/>
</dbReference>
<dbReference type="Proteomes" id="UP000429644">
    <property type="component" value="Unassembled WGS sequence"/>
</dbReference>
<feature type="non-terminal residue" evidence="5">
    <location>
        <position position="1"/>
    </location>
</feature>
<sequence>MTPLPVSAVGAYALGQTEALVMWLPPYSGWADFPPRPTGVPTGYRLEYREFGSEDWVVSPDTTAWESRLTGLRPGTSYEARVTAYNEDGLGEASYGAWFSTEPAAEPEPATPEPVTGVRIRDVTAGHATASWDSLKAINGVPVVEYRVQLRERDNPDGEWWYLAGVATPPQTSLELDLLGGRDYQLRVVAVTSEWVQSTPSEVVEFHTPAPALTAPRDFTLLMKNDTAALFAWNEAPEVEGTYRGGYQLEYRPEGVAEWSIRYTATSETSYAIAGLQPGVRYTARLRAVFTHGPGPAASEITFTTAGSGDVVMPVPGGGTPPAPPAPGPAPTPAPPSTSPAPSAGDITRAGGIDRYDTAARVSAATFKPGVKVAYVTTGTGYADALAGAPAAAFDGGPVLLVRPSTIPSSIMAELARLKPERIVVLGGEHAVSAEVLEALGAYGRVSRQGGADRYETSAVVSSQTFAPGVPVAYVATGNDYADALSGAAAAGGAGPVLLTRGHALPSAVADELERLRPARIVVLGGEAAVSREVVDALGRYTRGEVTRQGGADRYATSAKISAATFTPRVPVAYVATGTTYADALTAAAAAGGRGPVLLVRPGEAPASVLSELKRLQPGRIVVLGGEVAISEALVNALGAFVR</sequence>
<gene>
    <name evidence="5" type="ORF">GB882_03130</name>
</gene>
<evidence type="ECO:0000313" key="5">
    <source>
        <dbReference type="EMBL" id="MPV87648.1"/>
    </source>
</evidence>
<dbReference type="Pfam" id="PF04122">
    <property type="entry name" value="CW_binding_2"/>
    <property type="match status" value="3"/>
</dbReference>
<dbReference type="SUPFAM" id="SSF49265">
    <property type="entry name" value="Fibronectin type III"/>
    <property type="match status" value="2"/>
</dbReference>
<protein>
    <recommendedName>
        <fullName evidence="4">Fibronectin type-III domain-containing protein</fullName>
    </recommendedName>
</protein>
<proteinExistence type="predicted"/>
<dbReference type="InterPro" id="IPR007253">
    <property type="entry name" value="Cell_wall-bd_2"/>
</dbReference>
<name>A0A7J9UST5_9MICO</name>
<keyword evidence="6" id="KW-1185">Reference proteome</keyword>
<dbReference type="EMBL" id="WHPD01000685">
    <property type="protein sequence ID" value="MPV87648.1"/>
    <property type="molecule type" value="Genomic_DNA"/>
</dbReference>
<feature type="region of interest" description="Disordered" evidence="3">
    <location>
        <begin position="314"/>
        <end position="350"/>
    </location>
</feature>
<dbReference type="GO" id="GO:0000272">
    <property type="term" value="P:polysaccharide catabolic process"/>
    <property type="evidence" value="ECO:0007669"/>
    <property type="project" value="UniProtKB-KW"/>
</dbReference>
<feature type="domain" description="Fibronectin type-III" evidence="4">
    <location>
        <begin position="5"/>
        <end position="104"/>
    </location>
</feature>
<comment type="caution">
    <text evidence="5">The sequence shown here is derived from an EMBL/GenBank/DDBJ whole genome shotgun (WGS) entry which is preliminary data.</text>
</comment>
<dbReference type="InterPro" id="IPR051922">
    <property type="entry name" value="Bact_Sporulation_Assoc"/>
</dbReference>
<dbReference type="SMART" id="SM00060">
    <property type="entry name" value="FN3"/>
    <property type="match status" value="3"/>
</dbReference>
<dbReference type="Pfam" id="PF00041">
    <property type="entry name" value="fn3"/>
    <property type="match status" value="3"/>
</dbReference>
<keyword evidence="1" id="KW-0378">Hydrolase</keyword>
<evidence type="ECO:0000256" key="3">
    <source>
        <dbReference type="SAM" id="MobiDB-lite"/>
    </source>
</evidence>
<dbReference type="InterPro" id="IPR003961">
    <property type="entry name" value="FN3_dom"/>
</dbReference>
<evidence type="ECO:0000256" key="2">
    <source>
        <dbReference type="ARBA" id="ARBA00023326"/>
    </source>
</evidence>
<feature type="domain" description="Fibronectin type-III" evidence="4">
    <location>
        <begin position="215"/>
        <end position="308"/>
    </location>
</feature>
<dbReference type="CDD" id="cd00063">
    <property type="entry name" value="FN3"/>
    <property type="match status" value="3"/>
</dbReference>
<feature type="domain" description="Fibronectin type-III" evidence="4">
    <location>
        <begin position="114"/>
        <end position="211"/>
    </location>
</feature>
<reference evidence="5 6" key="1">
    <citation type="submission" date="2019-10" db="EMBL/GenBank/DDBJ databases">
        <title>Georgenia wutianyii sp. nov. and Georgenia yuyongxinii sp. nov. isolated from plateau pika (Ochotona curzoniae) in the Qinghai-Tibet plateau of China.</title>
        <authorList>
            <person name="Tian Z."/>
        </authorList>
    </citation>
    <scope>NUCLEOTIDE SEQUENCE [LARGE SCALE GENOMIC DNA]</scope>
    <source>
        <strain evidence="5 6">JCM 15130</strain>
    </source>
</reference>
<keyword evidence="1" id="KW-0326">Glycosidase</keyword>
<dbReference type="GO" id="GO:0016798">
    <property type="term" value="F:hydrolase activity, acting on glycosyl bonds"/>
    <property type="evidence" value="ECO:0007669"/>
    <property type="project" value="UniProtKB-KW"/>
</dbReference>
<dbReference type="PANTHER" id="PTHR30032">
    <property type="entry name" value="N-ACETYLMURAMOYL-L-ALANINE AMIDASE-RELATED"/>
    <property type="match status" value="1"/>
</dbReference>
<dbReference type="InterPro" id="IPR036116">
    <property type="entry name" value="FN3_sf"/>
</dbReference>
<keyword evidence="2" id="KW-0119">Carbohydrate metabolism</keyword>
<dbReference type="AlphaFoldDB" id="A0A7J9UST5"/>
<evidence type="ECO:0000313" key="6">
    <source>
        <dbReference type="Proteomes" id="UP000429644"/>
    </source>
</evidence>
<keyword evidence="2" id="KW-0624">Polysaccharide degradation</keyword>
<dbReference type="PROSITE" id="PS50853">
    <property type="entry name" value="FN3"/>
    <property type="match status" value="3"/>
</dbReference>
<accession>A0A7J9UST5</accession>
<evidence type="ECO:0000259" key="4">
    <source>
        <dbReference type="PROSITE" id="PS50853"/>
    </source>
</evidence>
<organism evidence="5 6">
    <name type="scientific">Georgenia ruanii</name>
    <dbReference type="NCBI Taxonomy" id="348442"/>
    <lineage>
        <taxon>Bacteria</taxon>
        <taxon>Bacillati</taxon>
        <taxon>Actinomycetota</taxon>
        <taxon>Actinomycetes</taxon>
        <taxon>Micrococcales</taxon>
        <taxon>Bogoriellaceae</taxon>
        <taxon>Georgenia</taxon>
    </lineage>
</organism>
<dbReference type="InterPro" id="IPR013783">
    <property type="entry name" value="Ig-like_fold"/>
</dbReference>
<dbReference type="PANTHER" id="PTHR30032:SF8">
    <property type="entry name" value="GERMINATION-SPECIFIC N-ACETYLMURAMOYL-L-ALANINE AMIDASE"/>
    <property type="match status" value="1"/>
</dbReference>
<evidence type="ECO:0000256" key="1">
    <source>
        <dbReference type="ARBA" id="ARBA00023295"/>
    </source>
</evidence>